<evidence type="ECO:0000313" key="1">
    <source>
        <dbReference type="EMBL" id="EJR29915.1"/>
    </source>
</evidence>
<gene>
    <name evidence="1" type="ORF">III_05684</name>
</gene>
<comment type="caution">
    <text evidence="1">The sequence shown here is derived from an EMBL/GenBank/DDBJ whole genome shotgun (WGS) entry which is preliminary data.</text>
</comment>
<proteinExistence type="predicted"/>
<evidence type="ECO:0000313" key="2">
    <source>
        <dbReference type="Proteomes" id="UP000006976"/>
    </source>
</evidence>
<name>A0ABC9QWC9_BACMY</name>
<dbReference type="RefSeq" id="WP_002169749.1">
    <property type="nucleotide sequence ID" value="NZ_CP035996.1"/>
</dbReference>
<reference evidence="1 2" key="1">
    <citation type="submission" date="2012-04" db="EMBL/GenBank/DDBJ databases">
        <title>The Genome Sequence of Bacillus cereus VD078.</title>
        <authorList>
            <consortium name="The Broad Institute Genome Sequencing Platform"/>
            <consortium name="The Broad Institute Genome Sequencing Center for Infectious Disease"/>
            <person name="Feldgarden M."/>
            <person name="Van der Auwera G.A."/>
            <person name="Mahillon J."/>
            <person name="Duprez V."/>
            <person name="Timmery S."/>
            <person name="Mattelet C."/>
            <person name="Dierick K."/>
            <person name="Sun M."/>
            <person name="Yu Z."/>
            <person name="Zhu L."/>
            <person name="Hu X."/>
            <person name="Shank E.B."/>
            <person name="Swiecicka I."/>
            <person name="Hansen B.M."/>
            <person name="Andrup L."/>
            <person name="Young S.K."/>
            <person name="Zeng Q."/>
            <person name="Gargeya S."/>
            <person name="Fitzgerald M."/>
            <person name="Haas B."/>
            <person name="Abouelleil A."/>
            <person name="Alvarado L."/>
            <person name="Arachchi H.M."/>
            <person name="Berlin A."/>
            <person name="Chapman S.B."/>
            <person name="Goldberg J."/>
            <person name="Griggs A."/>
            <person name="Gujja S."/>
            <person name="Hansen M."/>
            <person name="Howarth C."/>
            <person name="Imamovic A."/>
            <person name="Larimer J."/>
            <person name="McCowen C."/>
            <person name="Montmayeur A."/>
            <person name="Murphy C."/>
            <person name="Neiman D."/>
            <person name="Pearson M."/>
            <person name="Priest M."/>
            <person name="Roberts A."/>
            <person name="Saif S."/>
            <person name="Shea T."/>
            <person name="Sisk P."/>
            <person name="Sykes S."/>
            <person name="Wortman J."/>
            <person name="Nusbaum C."/>
            <person name="Birren B."/>
        </authorList>
    </citation>
    <scope>NUCLEOTIDE SEQUENCE [LARGE SCALE GENOMIC DNA]</scope>
    <source>
        <strain evidence="1 2">VD078</strain>
    </source>
</reference>
<accession>A0ABC9QWC9</accession>
<sequence>MHDFVYNSKNLPELLGVKKDLPLVSVVKKLEASMEKEYIIFLKNRFLKNYTEVTDDEFECLFFELKRYFVIKSIVRNAPMFSNQVDNIWHEMLMFTKDYQKFCYTFSGEMIHHTPNVEVVQDAYSRGWFDWIYLQLFEPTAYTWKIWNGFLLAPMDKDILKNMKFENSLLYKTILFKMDTLKSLNAEELPDLLLARLIELSALTKNV</sequence>
<protein>
    <submittedName>
        <fullName evidence="1">Uncharacterized protein</fullName>
    </submittedName>
</protein>
<organism evidence="1 2">
    <name type="scientific">Bacillus mycoides</name>
    <dbReference type="NCBI Taxonomy" id="1405"/>
    <lineage>
        <taxon>Bacteria</taxon>
        <taxon>Bacillati</taxon>
        <taxon>Bacillota</taxon>
        <taxon>Bacilli</taxon>
        <taxon>Bacillales</taxon>
        <taxon>Bacillaceae</taxon>
        <taxon>Bacillus</taxon>
        <taxon>Bacillus cereus group</taxon>
    </lineage>
</organism>
<dbReference type="Proteomes" id="UP000006976">
    <property type="component" value="Unassembled WGS sequence"/>
</dbReference>
<dbReference type="AlphaFoldDB" id="A0ABC9QWC9"/>
<dbReference type="EMBL" id="AHEV01000051">
    <property type="protein sequence ID" value="EJR29915.1"/>
    <property type="molecule type" value="Genomic_DNA"/>
</dbReference>